<organism evidence="1">
    <name type="scientific">Zea mays</name>
    <name type="common">Maize</name>
    <dbReference type="NCBI Taxonomy" id="4577"/>
    <lineage>
        <taxon>Eukaryota</taxon>
        <taxon>Viridiplantae</taxon>
        <taxon>Streptophyta</taxon>
        <taxon>Embryophyta</taxon>
        <taxon>Tracheophyta</taxon>
        <taxon>Spermatophyta</taxon>
        <taxon>Magnoliopsida</taxon>
        <taxon>Liliopsida</taxon>
        <taxon>Poales</taxon>
        <taxon>Poaceae</taxon>
        <taxon>PACMAD clade</taxon>
        <taxon>Panicoideae</taxon>
        <taxon>Andropogonodae</taxon>
        <taxon>Andropogoneae</taxon>
        <taxon>Tripsacinae</taxon>
        <taxon>Zea</taxon>
    </lineage>
</organism>
<accession>A0A1D6L282</accession>
<sequence>MDSMPMMLLPCAGPNRHALDTNVADETTHGATSWNLRPDGHGVVLNGLAQQQSWWRSRVVLWHAVGEDDKNQATALCGRIADEQQHSTFTGRRAAAIF</sequence>
<proteinExistence type="predicted"/>
<dbReference type="EMBL" id="CM007647">
    <property type="protein sequence ID" value="ONM08610.1"/>
    <property type="molecule type" value="Genomic_DNA"/>
</dbReference>
<name>A0A1D6L282_MAIZE</name>
<dbReference type="SMR" id="A0A1D6L282"/>
<reference evidence="1" key="1">
    <citation type="submission" date="2015-12" db="EMBL/GenBank/DDBJ databases">
        <title>Update maize B73 reference genome by single molecule sequencing technologies.</title>
        <authorList>
            <consortium name="Maize Genome Sequencing Project"/>
            <person name="Ware D."/>
        </authorList>
    </citation>
    <scope>NUCLEOTIDE SEQUENCE [LARGE SCALE GENOMIC DNA]</scope>
    <source>
        <tissue evidence="1">Seedling</tissue>
    </source>
</reference>
<evidence type="ECO:0000313" key="1">
    <source>
        <dbReference type="EMBL" id="ONM08610.1"/>
    </source>
</evidence>
<gene>
    <name evidence="1" type="ORF">ZEAMMB73_Zm00001d033783</name>
</gene>
<dbReference type="AlphaFoldDB" id="A0A1D6L282"/>
<dbReference type="PaxDb" id="4577-AC190496.1_FGP002"/>
<protein>
    <submittedName>
        <fullName evidence="1">Uncharacterized protein</fullName>
    </submittedName>
</protein>
<dbReference type="InParanoid" id="A0A1D6L282"/>